<proteinExistence type="predicted"/>
<organism evidence="1 2">
    <name type="scientific">Deinococcus xinjiangensis</name>
    <dbReference type="NCBI Taxonomy" id="457454"/>
    <lineage>
        <taxon>Bacteria</taxon>
        <taxon>Thermotogati</taxon>
        <taxon>Deinococcota</taxon>
        <taxon>Deinococci</taxon>
        <taxon>Deinococcales</taxon>
        <taxon>Deinococcaceae</taxon>
        <taxon>Deinococcus</taxon>
    </lineage>
</organism>
<gene>
    <name evidence="1" type="ORF">Dxin01_00859</name>
</gene>
<accession>A0ABP9VCU4</accession>
<evidence type="ECO:0008006" key="3">
    <source>
        <dbReference type="Google" id="ProtNLM"/>
    </source>
</evidence>
<evidence type="ECO:0000313" key="1">
    <source>
        <dbReference type="EMBL" id="GAA5501128.1"/>
    </source>
</evidence>
<evidence type="ECO:0000313" key="2">
    <source>
        <dbReference type="Proteomes" id="UP001458946"/>
    </source>
</evidence>
<protein>
    <recommendedName>
        <fullName evidence="3">DUF2345 domain-containing protein</fullName>
    </recommendedName>
</protein>
<comment type="caution">
    <text evidence="1">The sequence shown here is derived from an EMBL/GenBank/DDBJ whole genome shotgun (WGS) entry which is preliminary data.</text>
</comment>
<dbReference type="Proteomes" id="UP001458946">
    <property type="component" value="Unassembled WGS sequence"/>
</dbReference>
<sequence length="140" mass="15688">MQNKGMKEHDIQLGETHVNLIDAEDGSTHIKVTDKDGQAKHVFIDKQGEIQAEVGDALVQTDLQGGIDVRLKRPLHLDLSSLPIIHHEQGEMLHRLYYSKEAFIELELTAEGQIIQFKAQGLELTIAPDGLTTFKLRTPQ</sequence>
<keyword evidence="2" id="KW-1185">Reference proteome</keyword>
<name>A0ABP9VCU4_9DEIO</name>
<dbReference type="EMBL" id="BAABRN010000006">
    <property type="protein sequence ID" value="GAA5501128.1"/>
    <property type="molecule type" value="Genomic_DNA"/>
</dbReference>
<reference evidence="1 2" key="1">
    <citation type="submission" date="2024-02" db="EMBL/GenBank/DDBJ databases">
        <title>Deinococcus xinjiangensis NBRC 107630.</title>
        <authorList>
            <person name="Ichikawa N."/>
            <person name="Katano-Makiyama Y."/>
            <person name="Hidaka K."/>
        </authorList>
    </citation>
    <scope>NUCLEOTIDE SEQUENCE [LARGE SCALE GENOMIC DNA]</scope>
    <source>
        <strain evidence="1 2">NBRC 107630</strain>
    </source>
</reference>